<organism evidence="2 3">
    <name type="scientific">Prorocentrum cordatum</name>
    <dbReference type="NCBI Taxonomy" id="2364126"/>
    <lineage>
        <taxon>Eukaryota</taxon>
        <taxon>Sar</taxon>
        <taxon>Alveolata</taxon>
        <taxon>Dinophyceae</taxon>
        <taxon>Prorocentrales</taxon>
        <taxon>Prorocentraceae</taxon>
        <taxon>Prorocentrum</taxon>
    </lineage>
</organism>
<evidence type="ECO:0000313" key="3">
    <source>
        <dbReference type="Proteomes" id="UP001189429"/>
    </source>
</evidence>
<name>A0ABN9XB61_9DINO</name>
<comment type="caution">
    <text evidence="2">The sequence shown here is derived from an EMBL/GenBank/DDBJ whole genome shotgun (WGS) entry which is preliminary data.</text>
</comment>
<gene>
    <name evidence="2" type="ORF">PCOR1329_LOCUS74205</name>
</gene>
<evidence type="ECO:0000313" key="2">
    <source>
        <dbReference type="EMBL" id="CAK0895466.1"/>
    </source>
</evidence>
<proteinExistence type="predicted"/>
<protein>
    <submittedName>
        <fullName evidence="2">Uncharacterized protein</fullName>
    </submittedName>
</protein>
<evidence type="ECO:0000256" key="1">
    <source>
        <dbReference type="SAM" id="MobiDB-lite"/>
    </source>
</evidence>
<dbReference type="EMBL" id="CAUYUJ010020046">
    <property type="protein sequence ID" value="CAK0895466.1"/>
    <property type="molecule type" value="Genomic_DNA"/>
</dbReference>
<reference evidence="2" key="1">
    <citation type="submission" date="2023-10" db="EMBL/GenBank/DDBJ databases">
        <authorList>
            <person name="Chen Y."/>
            <person name="Shah S."/>
            <person name="Dougan E. K."/>
            <person name="Thang M."/>
            <person name="Chan C."/>
        </authorList>
    </citation>
    <scope>NUCLEOTIDE SEQUENCE [LARGE SCALE GENOMIC DNA]</scope>
</reference>
<accession>A0ABN9XB61</accession>
<feature type="region of interest" description="Disordered" evidence="1">
    <location>
        <begin position="170"/>
        <end position="191"/>
    </location>
</feature>
<keyword evidence="3" id="KW-1185">Reference proteome</keyword>
<dbReference type="Proteomes" id="UP001189429">
    <property type="component" value="Unassembled WGS sequence"/>
</dbReference>
<sequence>MLELWESQAAYAKVPSLRLTQSLVHWQGDCLVAMAEGQPEPPMRAEFVEFGRIQDELAASGREPSPPPRLDIAAELPFAEKKLSGKFLAEYTRLMNDHSTHVQAGCEYGDFDQIGKELYLDKMADICLRWEEQFWSAQELGIRPTRGFQEVSSEYLRLGDRYGCKQVVEEVPEEQEGSPARRATGFSCGSP</sequence>